<keyword evidence="3" id="KW-1185">Reference proteome</keyword>
<accession>A0ABW2E6B7</accession>
<reference evidence="3" key="1">
    <citation type="journal article" date="2019" name="Int. J. Syst. Evol. Microbiol.">
        <title>The Global Catalogue of Microorganisms (GCM) 10K type strain sequencing project: providing services to taxonomists for standard genome sequencing and annotation.</title>
        <authorList>
            <consortium name="The Broad Institute Genomics Platform"/>
            <consortium name="The Broad Institute Genome Sequencing Center for Infectious Disease"/>
            <person name="Wu L."/>
            <person name="Ma J."/>
        </authorList>
    </citation>
    <scope>NUCLEOTIDE SEQUENCE [LARGE SCALE GENOMIC DNA]</scope>
    <source>
        <strain evidence="3">JCM 4855</strain>
    </source>
</reference>
<protein>
    <submittedName>
        <fullName evidence="2">Uncharacterized protein</fullName>
    </submittedName>
</protein>
<comment type="caution">
    <text evidence="2">The sequence shown here is derived from an EMBL/GenBank/DDBJ whole genome shotgun (WGS) entry which is preliminary data.</text>
</comment>
<sequence>MRQEEESNEVTEDLQQEREEVPEELVPSVEQLTTSLRAVQDPQTSTQERDGVIRIAQDVSSALEVVGDPETPRALRAQLAGLVHQVTSTLEAANTPGLQPEERRTVIWIAERSASALGVIGDRETPQELREQLAGTVKNVGSAVTRAANAHDAMVLENARPFGTAMATISDPNAPDEGRRELAQTTDDGRKELAQTTHEASSSLEEAGDPRLSDEERDEARKELEEQIDRMEKQLEEVASAQGLPDVQLGKAAEVCTNSLFDSVPDGTLTGNLKSLLPEEWNTEGVKDFWKSEEKGNDFLDVLTQLRNNEFADAPLEINRLIPKLADAVPASELFGITGSPALYCLRAAWQLDQDLGIRSGTWVKKAEEKM</sequence>
<organism evidence="2 3">
    <name type="scientific">Streptomyces viridiviolaceus</name>
    <dbReference type="NCBI Taxonomy" id="68282"/>
    <lineage>
        <taxon>Bacteria</taxon>
        <taxon>Bacillati</taxon>
        <taxon>Actinomycetota</taxon>
        <taxon>Actinomycetes</taxon>
        <taxon>Kitasatosporales</taxon>
        <taxon>Streptomycetaceae</taxon>
        <taxon>Streptomyces</taxon>
    </lineage>
</organism>
<feature type="compositionally biased region" description="Acidic residues" evidence="1">
    <location>
        <begin position="1"/>
        <end position="14"/>
    </location>
</feature>
<feature type="compositionally biased region" description="Basic and acidic residues" evidence="1">
    <location>
        <begin position="208"/>
        <end position="221"/>
    </location>
</feature>
<evidence type="ECO:0000313" key="2">
    <source>
        <dbReference type="EMBL" id="MFC7014337.1"/>
    </source>
</evidence>
<feature type="region of interest" description="Disordered" evidence="1">
    <location>
        <begin position="1"/>
        <end position="26"/>
    </location>
</feature>
<gene>
    <name evidence="2" type="ORF">ACFQMH_21945</name>
</gene>
<evidence type="ECO:0000313" key="3">
    <source>
        <dbReference type="Proteomes" id="UP001596409"/>
    </source>
</evidence>
<feature type="compositionally biased region" description="Polar residues" evidence="1">
    <location>
        <begin position="194"/>
        <end position="204"/>
    </location>
</feature>
<name>A0ABW2E6B7_9ACTN</name>
<feature type="compositionally biased region" description="Basic and acidic residues" evidence="1">
    <location>
        <begin position="176"/>
        <end position="193"/>
    </location>
</feature>
<dbReference type="Proteomes" id="UP001596409">
    <property type="component" value="Unassembled WGS sequence"/>
</dbReference>
<proteinExistence type="predicted"/>
<feature type="region of interest" description="Disordered" evidence="1">
    <location>
        <begin position="166"/>
        <end position="221"/>
    </location>
</feature>
<evidence type="ECO:0000256" key="1">
    <source>
        <dbReference type="SAM" id="MobiDB-lite"/>
    </source>
</evidence>
<dbReference type="RefSeq" id="WP_189880682.1">
    <property type="nucleotide sequence ID" value="NZ_BMWA01000047.1"/>
</dbReference>
<dbReference type="EMBL" id="JBHSYM010000048">
    <property type="protein sequence ID" value="MFC7014337.1"/>
    <property type="molecule type" value="Genomic_DNA"/>
</dbReference>